<dbReference type="OrthoDB" id="1454469at2"/>
<dbReference type="STRING" id="454006.SAMN05421825_2901"/>
<dbReference type="Proteomes" id="UP000199203">
    <property type="component" value="Unassembled WGS sequence"/>
</dbReference>
<protein>
    <submittedName>
        <fullName evidence="1">Uncharacterized protein</fullName>
    </submittedName>
</protein>
<name>A0A1G7S860_9FLAO</name>
<reference evidence="2" key="1">
    <citation type="submission" date="2016-10" db="EMBL/GenBank/DDBJ databases">
        <authorList>
            <person name="Varghese N."/>
            <person name="Submissions S."/>
        </authorList>
    </citation>
    <scope>NUCLEOTIDE SEQUENCE [LARGE SCALE GENOMIC DNA]</scope>
    <source>
        <strain evidence="2">DSM 19684</strain>
    </source>
</reference>
<evidence type="ECO:0000313" key="2">
    <source>
        <dbReference type="Proteomes" id="UP000199203"/>
    </source>
</evidence>
<evidence type="ECO:0000313" key="1">
    <source>
        <dbReference type="EMBL" id="SDG19206.1"/>
    </source>
</evidence>
<keyword evidence="2" id="KW-1185">Reference proteome</keyword>
<gene>
    <name evidence="1" type="ORF">SAMN05421825_2901</name>
</gene>
<dbReference type="AlphaFoldDB" id="A0A1G7S860"/>
<accession>A0A1G7S860</accession>
<proteinExistence type="predicted"/>
<dbReference type="EMBL" id="FNBH01000003">
    <property type="protein sequence ID" value="SDG19206.1"/>
    <property type="molecule type" value="Genomic_DNA"/>
</dbReference>
<sequence length="79" mass="9573">MPVNQHTYWFRVTFKEKLDEFWFSEDLLEISPRSTCEFIESTNIIKISNTLLSVREIMRVLEYYRVQHAQLSDWGEVDL</sequence>
<dbReference type="RefSeq" id="WP_037369490.1">
    <property type="nucleotide sequence ID" value="NZ_FNBH01000003.1"/>
</dbReference>
<organism evidence="1 2">
    <name type="scientific">Epilithonimonas hungarica</name>
    <dbReference type="NCBI Taxonomy" id="454006"/>
    <lineage>
        <taxon>Bacteria</taxon>
        <taxon>Pseudomonadati</taxon>
        <taxon>Bacteroidota</taxon>
        <taxon>Flavobacteriia</taxon>
        <taxon>Flavobacteriales</taxon>
        <taxon>Weeksellaceae</taxon>
        <taxon>Chryseobacterium group</taxon>
        <taxon>Epilithonimonas</taxon>
    </lineage>
</organism>